<evidence type="ECO:0000313" key="21">
    <source>
        <dbReference type="Proteomes" id="UP001497623"/>
    </source>
</evidence>
<evidence type="ECO:0000256" key="14">
    <source>
        <dbReference type="ARBA" id="ARBA00023204"/>
    </source>
</evidence>
<dbReference type="GO" id="GO:0036297">
    <property type="term" value="P:interstrand cross-link repair"/>
    <property type="evidence" value="ECO:0007669"/>
    <property type="project" value="InterPro"/>
</dbReference>
<gene>
    <name evidence="20" type="ORF">MNOR_LOCUS12217</name>
</gene>
<dbReference type="SMART" id="SM00320">
    <property type="entry name" value="WD40"/>
    <property type="match status" value="3"/>
</dbReference>
<name>A0AAV2QG53_MEGNR</name>
<dbReference type="PANTHER" id="PTHR16047:SF7">
    <property type="entry name" value="E3 UBIQUITIN-PROTEIN LIGASE RFWD3"/>
    <property type="match status" value="1"/>
</dbReference>
<accession>A0AAV2QG53</accession>
<dbReference type="Proteomes" id="UP001497623">
    <property type="component" value="Unassembled WGS sequence"/>
</dbReference>
<keyword evidence="6" id="KW-0963">Cytoplasm</keyword>
<keyword evidence="12" id="KW-0833">Ubl conjugation pathway</keyword>
<evidence type="ECO:0000256" key="4">
    <source>
        <dbReference type="ARBA" id="ARBA00004906"/>
    </source>
</evidence>
<proteinExistence type="predicted"/>
<dbReference type="GO" id="GO:0016567">
    <property type="term" value="P:protein ubiquitination"/>
    <property type="evidence" value="ECO:0007669"/>
    <property type="project" value="InterPro"/>
</dbReference>
<dbReference type="GO" id="GO:0008270">
    <property type="term" value="F:zinc ion binding"/>
    <property type="evidence" value="ECO:0007669"/>
    <property type="project" value="UniProtKB-KW"/>
</dbReference>
<protein>
    <recommendedName>
        <fullName evidence="5">RING-type E3 ubiquitin transferase</fullName>
        <ecNumber evidence="5">2.3.2.27</ecNumber>
    </recommendedName>
</protein>
<keyword evidence="16" id="KW-0479">Metal-binding</keyword>
<dbReference type="Gene3D" id="3.30.40.10">
    <property type="entry name" value="Zinc/RING finger domain, C3HC4 (zinc finger)"/>
    <property type="match status" value="1"/>
</dbReference>
<dbReference type="InterPro" id="IPR001680">
    <property type="entry name" value="WD40_rpt"/>
</dbReference>
<dbReference type="EMBL" id="CAXKWB010006644">
    <property type="protein sequence ID" value="CAL4083742.1"/>
    <property type="molecule type" value="Genomic_DNA"/>
</dbReference>
<dbReference type="InterPro" id="IPR000571">
    <property type="entry name" value="Znf_CCCH"/>
</dbReference>
<evidence type="ECO:0000256" key="3">
    <source>
        <dbReference type="ARBA" id="ARBA00004496"/>
    </source>
</evidence>
<dbReference type="InterPro" id="IPR015943">
    <property type="entry name" value="WD40/YVTN_repeat-like_dom_sf"/>
</dbReference>
<comment type="subcellular location">
    <subcellularLocation>
        <location evidence="3">Cytoplasm</location>
    </subcellularLocation>
    <subcellularLocation>
        <location evidence="2">Nucleus</location>
        <location evidence="2">PML body</location>
    </subcellularLocation>
</comment>
<keyword evidence="10" id="KW-0227">DNA damage</keyword>
<dbReference type="SUPFAM" id="SSF57850">
    <property type="entry name" value="RING/U-box"/>
    <property type="match status" value="1"/>
</dbReference>
<feature type="domain" description="RING-type" evidence="18">
    <location>
        <begin position="68"/>
        <end position="114"/>
    </location>
</feature>
<comment type="catalytic activity">
    <reaction evidence="1">
        <text>S-ubiquitinyl-[E2 ubiquitin-conjugating enzyme]-L-cysteine + [acceptor protein]-L-lysine = [E2 ubiquitin-conjugating enzyme]-L-cysteine + N(6)-ubiquitinyl-[acceptor protein]-L-lysine.</text>
        <dbReference type="EC" id="2.3.2.27"/>
    </reaction>
</comment>
<sequence length="693" mass="77349">MMASNRNAIRRPDQCRFFLQGYCRFGNRCWRSHGQGDLNGNIVEENKSISAPVVADDGNVGEDNGVNCAICLETCFTAGSHRLASLKCGHLFGHACIDRWLRSQGHSAKCPHCNSPATLRDIIVIYATLQKSVDAETLEDLEKERAMKRKLEEEQAEIRQKYEREASQVSKLQQELGRLQQLQEEKDKQGKEQQQLAELCQEKDNQVALLKEEISNMLLKVEMDKAWKSKQNIEKVAQPKQELSGKIPIEQSRSNAYVNSKSHNDNCKESHISNESEDLFFTCSTTGENSSEIPSSSQLSVNRDQEQNSSIFEMSQFIEPTQPCLGDYSEMKLSLQASVYVSKNGECRVIAYSDKLGVLAVSVPNPDVEKPGFTIKNINVKTMKIYLSVPKTGFSTKGINIKNIKTYLPVPFHEKQIRDITFSPINNEILLSVGLDSKIKLTDMENSSTIQTFSAESPLWSCCWSTHNAAQIFAGTASGCVIEFNITSGPMRTFMLKGSGPVVSLCYVPENPSHTFSSGGLLVGRLQSCNFIVLPKPKDSVSDYKDYTLPFKGPFSCLSFEPITRYMLVSCRPTPKCPVARHFACELMDCTLDSGRIDVMVRTVQEFTGGSRQKIMTRSFIASSPLGSETALVCANDETELSTSIWDMASGTRIQSLKVRDNVVDILTFSNTGNSFIVLLTEKIVKIYKWVDL</sequence>
<dbReference type="Gene3D" id="2.130.10.10">
    <property type="entry name" value="YVTN repeat-like/Quinoprotein amine dehydrogenase"/>
    <property type="match status" value="1"/>
</dbReference>
<evidence type="ECO:0000256" key="13">
    <source>
        <dbReference type="ARBA" id="ARBA00022833"/>
    </source>
</evidence>
<feature type="zinc finger region" description="C3H1-type" evidence="16">
    <location>
        <begin position="9"/>
        <end position="36"/>
    </location>
</feature>
<dbReference type="AlphaFoldDB" id="A0AAV2QG53"/>
<comment type="pathway">
    <text evidence="4">Protein modification; protein ubiquitination.</text>
</comment>
<dbReference type="CDD" id="cd16450">
    <property type="entry name" value="mRING-C3HGC3_RFWD3"/>
    <property type="match status" value="1"/>
</dbReference>
<keyword evidence="13 16" id="KW-0862">Zinc</keyword>
<keyword evidence="21" id="KW-1185">Reference proteome</keyword>
<evidence type="ECO:0000259" key="19">
    <source>
        <dbReference type="PROSITE" id="PS50103"/>
    </source>
</evidence>
<dbReference type="Pfam" id="PF13639">
    <property type="entry name" value="zf-RING_2"/>
    <property type="match status" value="1"/>
</dbReference>
<evidence type="ECO:0000256" key="12">
    <source>
        <dbReference type="ARBA" id="ARBA00022786"/>
    </source>
</evidence>
<evidence type="ECO:0000256" key="5">
    <source>
        <dbReference type="ARBA" id="ARBA00012483"/>
    </source>
</evidence>
<dbReference type="SMART" id="SM00356">
    <property type="entry name" value="ZnF_C3H1"/>
    <property type="match status" value="1"/>
</dbReference>
<dbReference type="Pfam" id="PF00642">
    <property type="entry name" value="zf-CCCH"/>
    <property type="match status" value="1"/>
</dbReference>
<evidence type="ECO:0000256" key="6">
    <source>
        <dbReference type="ARBA" id="ARBA00022490"/>
    </source>
</evidence>
<evidence type="ECO:0000256" key="9">
    <source>
        <dbReference type="ARBA" id="ARBA00022737"/>
    </source>
</evidence>
<dbReference type="InterPro" id="IPR056527">
    <property type="entry name" value="WD40_RFWD3"/>
</dbReference>
<dbReference type="GO" id="GO:0005737">
    <property type="term" value="C:cytoplasm"/>
    <property type="evidence" value="ECO:0007669"/>
    <property type="project" value="UniProtKB-SubCell"/>
</dbReference>
<evidence type="ECO:0000256" key="11">
    <source>
        <dbReference type="ARBA" id="ARBA00022771"/>
    </source>
</evidence>
<evidence type="ECO:0000259" key="18">
    <source>
        <dbReference type="PROSITE" id="PS50089"/>
    </source>
</evidence>
<keyword evidence="11 16" id="KW-0863">Zinc-finger</keyword>
<keyword evidence="8" id="KW-0808">Transferase</keyword>
<dbReference type="PANTHER" id="PTHR16047">
    <property type="entry name" value="RFWD3 PROTEIN"/>
    <property type="match status" value="1"/>
</dbReference>
<dbReference type="InterPro" id="IPR013083">
    <property type="entry name" value="Znf_RING/FYVE/PHD"/>
</dbReference>
<keyword evidence="17" id="KW-0175">Coiled coil</keyword>
<dbReference type="Pfam" id="PF23419">
    <property type="entry name" value="WD40_RFWD3"/>
    <property type="match status" value="1"/>
</dbReference>
<comment type="caution">
    <text evidence="20">The sequence shown here is derived from an EMBL/GenBank/DDBJ whole genome shotgun (WGS) entry which is preliminary data.</text>
</comment>
<evidence type="ECO:0000256" key="17">
    <source>
        <dbReference type="SAM" id="Coils"/>
    </source>
</evidence>
<dbReference type="InterPro" id="IPR037381">
    <property type="entry name" value="RFWD3"/>
</dbReference>
<dbReference type="InterPro" id="IPR001841">
    <property type="entry name" value="Znf_RING"/>
</dbReference>
<dbReference type="SUPFAM" id="SSF50978">
    <property type="entry name" value="WD40 repeat-like"/>
    <property type="match status" value="1"/>
</dbReference>
<keyword evidence="7" id="KW-0853">WD repeat</keyword>
<reference evidence="20 21" key="1">
    <citation type="submission" date="2024-05" db="EMBL/GenBank/DDBJ databases">
        <authorList>
            <person name="Wallberg A."/>
        </authorList>
    </citation>
    <scope>NUCLEOTIDE SEQUENCE [LARGE SCALE GENOMIC DNA]</scope>
</reference>
<dbReference type="EC" id="2.3.2.27" evidence="5"/>
<evidence type="ECO:0000256" key="15">
    <source>
        <dbReference type="ARBA" id="ARBA00023242"/>
    </source>
</evidence>
<evidence type="ECO:0000256" key="2">
    <source>
        <dbReference type="ARBA" id="ARBA00004322"/>
    </source>
</evidence>
<dbReference type="PROSITE" id="PS50089">
    <property type="entry name" value="ZF_RING_2"/>
    <property type="match status" value="1"/>
</dbReference>
<feature type="domain" description="C3H1-type" evidence="19">
    <location>
        <begin position="9"/>
        <end position="36"/>
    </location>
</feature>
<organism evidence="20 21">
    <name type="scientific">Meganyctiphanes norvegica</name>
    <name type="common">Northern krill</name>
    <name type="synonym">Thysanopoda norvegica</name>
    <dbReference type="NCBI Taxonomy" id="48144"/>
    <lineage>
        <taxon>Eukaryota</taxon>
        <taxon>Metazoa</taxon>
        <taxon>Ecdysozoa</taxon>
        <taxon>Arthropoda</taxon>
        <taxon>Crustacea</taxon>
        <taxon>Multicrustacea</taxon>
        <taxon>Malacostraca</taxon>
        <taxon>Eumalacostraca</taxon>
        <taxon>Eucarida</taxon>
        <taxon>Euphausiacea</taxon>
        <taxon>Euphausiidae</taxon>
        <taxon>Meganyctiphanes</taxon>
    </lineage>
</organism>
<evidence type="ECO:0000256" key="8">
    <source>
        <dbReference type="ARBA" id="ARBA00022679"/>
    </source>
</evidence>
<keyword evidence="15" id="KW-0539">Nucleus</keyword>
<dbReference type="InterPro" id="IPR036322">
    <property type="entry name" value="WD40_repeat_dom_sf"/>
</dbReference>
<evidence type="ECO:0000256" key="1">
    <source>
        <dbReference type="ARBA" id="ARBA00000900"/>
    </source>
</evidence>
<dbReference type="GO" id="GO:0016605">
    <property type="term" value="C:PML body"/>
    <property type="evidence" value="ECO:0007669"/>
    <property type="project" value="UniProtKB-SubCell"/>
</dbReference>
<evidence type="ECO:0000313" key="20">
    <source>
        <dbReference type="EMBL" id="CAL4083742.1"/>
    </source>
</evidence>
<evidence type="ECO:0000256" key="16">
    <source>
        <dbReference type="PROSITE-ProRule" id="PRU00723"/>
    </source>
</evidence>
<dbReference type="GO" id="GO:0061630">
    <property type="term" value="F:ubiquitin protein ligase activity"/>
    <property type="evidence" value="ECO:0007669"/>
    <property type="project" value="UniProtKB-EC"/>
</dbReference>
<keyword evidence="9" id="KW-0677">Repeat</keyword>
<keyword evidence="14" id="KW-0234">DNA repair</keyword>
<evidence type="ECO:0000256" key="7">
    <source>
        <dbReference type="ARBA" id="ARBA00022574"/>
    </source>
</evidence>
<dbReference type="PROSITE" id="PS50103">
    <property type="entry name" value="ZF_C3H1"/>
    <property type="match status" value="1"/>
</dbReference>
<feature type="coiled-coil region" evidence="17">
    <location>
        <begin position="134"/>
        <end position="220"/>
    </location>
</feature>
<evidence type="ECO:0000256" key="10">
    <source>
        <dbReference type="ARBA" id="ARBA00022763"/>
    </source>
</evidence>